<evidence type="ECO:0000256" key="5">
    <source>
        <dbReference type="ARBA" id="ARBA00022475"/>
    </source>
</evidence>
<dbReference type="GO" id="GO:0044781">
    <property type="term" value="P:bacterial-type flagellum organization"/>
    <property type="evidence" value="ECO:0007669"/>
    <property type="project" value="UniProtKB-KW"/>
</dbReference>
<reference evidence="12 13" key="1">
    <citation type="submission" date="2017-09" db="EMBL/GenBank/DDBJ databases">
        <title>The diverse metabolic capabilities of V. boronicumulans make it an excellent choice for continued studies on novel biodegradation.</title>
        <authorList>
            <person name="Sun S."/>
        </authorList>
    </citation>
    <scope>NUCLEOTIDE SEQUENCE [LARGE SCALE GENOMIC DNA]</scope>
    <source>
        <strain evidence="12 13">J1</strain>
    </source>
</reference>
<dbReference type="PANTHER" id="PTHR38786:SF1">
    <property type="entry name" value="FLAGELLAR FLIJ PROTEIN"/>
    <property type="match status" value="1"/>
</dbReference>
<keyword evidence="4" id="KW-0813">Transport</keyword>
<comment type="subcellular location">
    <subcellularLocation>
        <location evidence="1">Cell membrane</location>
        <topology evidence="1">Peripheral membrane protein</topology>
        <orientation evidence="1">Cytoplasmic side</orientation>
    </subcellularLocation>
</comment>
<dbReference type="Pfam" id="PF02050">
    <property type="entry name" value="FliJ"/>
    <property type="match status" value="1"/>
</dbReference>
<keyword evidence="6" id="KW-0145">Chemotaxis</keyword>
<keyword evidence="12" id="KW-0282">Flagellum</keyword>
<name>A0A250DFU2_9BURK</name>
<dbReference type="EMBL" id="CP023284">
    <property type="protein sequence ID" value="ATA53206.1"/>
    <property type="molecule type" value="Genomic_DNA"/>
</dbReference>
<evidence type="ECO:0000256" key="3">
    <source>
        <dbReference type="ARBA" id="ARBA00020392"/>
    </source>
</evidence>
<organism evidence="12 13">
    <name type="scientific">Variovorax boronicumulans</name>
    <dbReference type="NCBI Taxonomy" id="436515"/>
    <lineage>
        <taxon>Bacteria</taxon>
        <taxon>Pseudomonadati</taxon>
        <taxon>Pseudomonadota</taxon>
        <taxon>Betaproteobacteria</taxon>
        <taxon>Burkholderiales</taxon>
        <taxon>Comamonadaceae</taxon>
        <taxon>Variovorax</taxon>
    </lineage>
</organism>
<evidence type="ECO:0000313" key="12">
    <source>
        <dbReference type="EMBL" id="ATA53206.1"/>
    </source>
</evidence>
<comment type="similarity">
    <text evidence="2">Belongs to the FliJ family.</text>
</comment>
<proteinExistence type="inferred from homology"/>
<evidence type="ECO:0000256" key="4">
    <source>
        <dbReference type="ARBA" id="ARBA00022448"/>
    </source>
</evidence>
<evidence type="ECO:0000256" key="8">
    <source>
        <dbReference type="ARBA" id="ARBA00022927"/>
    </source>
</evidence>
<evidence type="ECO:0000256" key="6">
    <source>
        <dbReference type="ARBA" id="ARBA00022500"/>
    </source>
</evidence>
<dbReference type="Proteomes" id="UP000217154">
    <property type="component" value="Chromosome"/>
</dbReference>
<sequence>MSSSKLPLGMLIDLAQSQTDDAARRLGALQSAHLSAQQKLELLLQYRQDYHAQLDTLMRGGLPSSQWRNYRNFLGTLDHAIAQQRAIAERAGHQLDRGRTDWQREKRRLSSFDTLADRVRAQELMAQAKREQRDSDERTARQFFDRASHPTH</sequence>
<dbReference type="Gene3D" id="1.10.287.1700">
    <property type="match status" value="1"/>
</dbReference>
<dbReference type="GO" id="GO:0003774">
    <property type="term" value="F:cytoskeletal motor activity"/>
    <property type="evidence" value="ECO:0007669"/>
    <property type="project" value="InterPro"/>
</dbReference>
<protein>
    <recommendedName>
        <fullName evidence="3">Flagellar FliJ protein</fullName>
    </recommendedName>
</protein>
<keyword evidence="10" id="KW-1006">Bacterial flagellum protein export</keyword>
<dbReference type="PIRSF" id="PIRSF019404">
    <property type="entry name" value="FliJ"/>
    <property type="match status" value="1"/>
</dbReference>
<dbReference type="AlphaFoldDB" id="A0A250DFU2"/>
<dbReference type="InterPro" id="IPR012823">
    <property type="entry name" value="Flagell_FliJ"/>
</dbReference>
<accession>A0A250DFU2</accession>
<evidence type="ECO:0000256" key="9">
    <source>
        <dbReference type="ARBA" id="ARBA00023136"/>
    </source>
</evidence>
<feature type="region of interest" description="Disordered" evidence="11">
    <location>
        <begin position="126"/>
        <end position="152"/>
    </location>
</feature>
<dbReference type="GO" id="GO:0009288">
    <property type="term" value="C:bacterial-type flagellum"/>
    <property type="evidence" value="ECO:0007669"/>
    <property type="project" value="InterPro"/>
</dbReference>
<dbReference type="InterPro" id="IPR052570">
    <property type="entry name" value="FliJ"/>
</dbReference>
<keyword evidence="5" id="KW-1003">Cell membrane</keyword>
<dbReference type="GO" id="GO:0006935">
    <property type="term" value="P:chemotaxis"/>
    <property type="evidence" value="ECO:0007669"/>
    <property type="project" value="UniProtKB-KW"/>
</dbReference>
<evidence type="ECO:0000256" key="11">
    <source>
        <dbReference type="SAM" id="MobiDB-lite"/>
    </source>
</evidence>
<dbReference type="InterPro" id="IPR053716">
    <property type="entry name" value="Flag_assembly_chemotaxis_eff"/>
</dbReference>
<dbReference type="GO" id="GO:0071973">
    <property type="term" value="P:bacterial-type flagellum-dependent cell motility"/>
    <property type="evidence" value="ECO:0007669"/>
    <property type="project" value="InterPro"/>
</dbReference>
<dbReference type="PRINTS" id="PR01004">
    <property type="entry name" value="FLGFLIJ"/>
</dbReference>
<feature type="compositionally biased region" description="Basic and acidic residues" evidence="11">
    <location>
        <begin position="128"/>
        <end position="152"/>
    </location>
</feature>
<dbReference type="PANTHER" id="PTHR38786">
    <property type="entry name" value="FLAGELLAR FLIJ PROTEIN"/>
    <property type="match status" value="1"/>
</dbReference>
<dbReference type="RefSeq" id="WP_095744074.1">
    <property type="nucleotide sequence ID" value="NZ_CP023284.1"/>
</dbReference>
<evidence type="ECO:0000256" key="2">
    <source>
        <dbReference type="ARBA" id="ARBA00010004"/>
    </source>
</evidence>
<keyword evidence="7" id="KW-1005">Bacterial flagellum biogenesis</keyword>
<dbReference type="KEGG" id="vbo:CKY39_08270"/>
<evidence type="ECO:0000256" key="1">
    <source>
        <dbReference type="ARBA" id="ARBA00004413"/>
    </source>
</evidence>
<gene>
    <name evidence="12" type="primary">fliJ</name>
    <name evidence="12" type="ORF">CKY39_08270</name>
</gene>
<keyword evidence="12" id="KW-0966">Cell projection</keyword>
<evidence type="ECO:0000313" key="13">
    <source>
        <dbReference type="Proteomes" id="UP000217154"/>
    </source>
</evidence>
<evidence type="ECO:0000256" key="7">
    <source>
        <dbReference type="ARBA" id="ARBA00022795"/>
    </source>
</evidence>
<keyword evidence="12" id="KW-0969">Cilium</keyword>
<evidence type="ECO:0000256" key="10">
    <source>
        <dbReference type="ARBA" id="ARBA00023225"/>
    </source>
</evidence>
<keyword evidence="8" id="KW-0653">Protein transport</keyword>
<dbReference type="NCBIfam" id="TIGR02473">
    <property type="entry name" value="flagell_FliJ"/>
    <property type="match status" value="1"/>
</dbReference>
<dbReference type="GO" id="GO:0015031">
    <property type="term" value="P:protein transport"/>
    <property type="evidence" value="ECO:0007669"/>
    <property type="project" value="UniProtKB-KW"/>
</dbReference>
<dbReference type="InterPro" id="IPR018006">
    <property type="entry name" value="Flag_FliJ_proteobac"/>
</dbReference>
<keyword evidence="9" id="KW-0472">Membrane</keyword>
<dbReference type="GO" id="GO:0005886">
    <property type="term" value="C:plasma membrane"/>
    <property type="evidence" value="ECO:0007669"/>
    <property type="project" value="UniProtKB-SubCell"/>
</dbReference>